<reference evidence="15" key="1">
    <citation type="journal article" date="2023" name="Science">
        <title>Genome structures resolve the early diversification of teleost fishes.</title>
        <authorList>
            <person name="Parey E."/>
            <person name="Louis A."/>
            <person name="Montfort J."/>
            <person name="Bouchez O."/>
            <person name="Roques C."/>
            <person name="Iampietro C."/>
            <person name="Lluch J."/>
            <person name="Castinel A."/>
            <person name="Donnadieu C."/>
            <person name="Desvignes T."/>
            <person name="Floi Bucao C."/>
            <person name="Jouanno E."/>
            <person name="Wen M."/>
            <person name="Mejri S."/>
            <person name="Dirks R."/>
            <person name="Jansen H."/>
            <person name="Henkel C."/>
            <person name="Chen W.J."/>
            <person name="Zahm M."/>
            <person name="Cabau C."/>
            <person name="Klopp C."/>
            <person name="Thompson A.W."/>
            <person name="Robinson-Rechavi M."/>
            <person name="Braasch I."/>
            <person name="Lecointre G."/>
            <person name="Bobe J."/>
            <person name="Postlethwait J.H."/>
            <person name="Berthelot C."/>
            <person name="Roest Crollius H."/>
            <person name="Guiguen Y."/>
        </authorList>
    </citation>
    <scope>NUCLEOTIDE SEQUENCE</scope>
    <source>
        <strain evidence="15">WJC10195</strain>
    </source>
</reference>
<evidence type="ECO:0000256" key="9">
    <source>
        <dbReference type="ARBA" id="ARBA00022801"/>
    </source>
</evidence>
<feature type="domain" description="DDE Tnp4" evidence="14">
    <location>
        <begin position="36"/>
        <end position="170"/>
    </location>
</feature>
<evidence type="ECO:0000256" key="11">
    <source>
        <dbReference type="ARBA" id="ARBA00030126"/>
    </source>
</evidence>
<comment type="cofactor">
    <cofactor evidence="1">
        <name>a divalent metal cation</name>
        <dbReference type="ChEBI" id="CHEBI:60240"/>
    </cofactor>
</comment>
<evidence type="ECO:0000313" key="15">
    <source>
        <dbReference type="EMBL" id="KAJ8364481.1"/>
    </source>
</evidence>
<comment type="caution">
    <text evidence="15">The sequence shown here is derived from an EMBL/GenBank/DDBJ whole genome shotgun (WGS) entry which is preliminary data.</text>
</comment>
<evidence type="ECO:0000256" key="8">
    <source>
        <dbReference type="ARBA" id="ARBA00022723"/>
    </source>
</evidence>
<evidence type="ECO:0000256" key="10">
    <source>
        <dbReference type="ARBA" id="ARBA00023242"/>
    </source>
</evidence>
<dbReference type="InterPro" id="IPR027806">
    <property type="entry name" value="HARBI1_dom"/>
</dbReference>
<keyword evidence="8" id="KW-0479">Metal-binding</keyword>
<evidence type="ECO:0000256" key="12">
    <source>
        <dbReference type="ARBA" id="ARBA00045850"/>
    </source>
</evidence>
<evidence type="ECO:0000256" key="13">
    <source>
        <dbReference type="SAM" id="MobiDB-lite"/>
    </source>
</evidence>
<evidence type="ECO:0000256" key="4">
    <source>
        <dbReference type="ARBA" id="ARBA00006958"/>
    </source>
</evidence>
<dbReference type="GO" id="GO:0016787">
    <property type="term" value="F:hydrolase activity"/>
    <property type="evidence" value="ECO:0007669"/>
    <property type="project" value="UniProtKB-KW"/>
</dbReference>
<evidence type="ECO:0000256" key="3">
    <source>
        <dbReference type="ARBA" id="ARBA00004496"/>
    </source>
</evidence>
<keyword evidence="9" id="KW-0378">Hydrolase</keyword>
<proteinExistence type="inferred from homology"/>
<dbReference type="PANTHER" id="PTHR22930:SF206">
    <property type="entry name" value="NUCLEASE HARBI1"/>
    <property type="match status" value="1"/>
</dbReference>
<sequence>MAQVICFPTGQDLEMVGACFARLARSPAFRRTAGSIDGCHIRVVPPAAESQDYLNRKLFYSVQMQAICDHRGTFLNLFTGYPGSVHDARVLRLSDVYVHRQYPPQGWFLIGDVQGAVQARYNAQLSKARGVVERAFGVMKTRWRSIFLKALEVQIPFAVEVIDCCAVLHNLCMKTNDLLDPAADDDDDDDDDASESHSDEEQDPGNRTSADGLRAQVAAAASAPVACIPALGDHDYTK</sequence>
<dbReference type="InterPro" id="IPR026103">
    <property type="entry name" value="HARBI1_animal"/>
</dbReference>
<evidence type="ECO:0000313" key="16">
    <source>
        <dbReference type="Proteomes" id="UP001152622"/>
    </source>
</evidence>
<evidence type="ECO:0000256" key="7">
    <source>
        <dbReference type="ARBA" id="ARBA00022722"/>
    </source>
</evidence>
<evidence type="ECO:0000256" key="6">
    <source>
        <dbReference type="ARBA" id="ARBA00022490"/>
    </source>
</evidence>
<keyword evidence="7" id="KW-0540">Nuclease</keyword>
<dbReference type="GO" id="GO:0005634">
    <property type="term" value="C:nucleus"/>
    <property type="evidence" value="ECO:0007669"/>
    <property type="project" value="UniProtKB-SubCell"/>
</dbReference>
<dbReference type="GO" id="GO:0004518">
    <property type="term" value="F:nuclease activity"/>
    <property type="evidence" value="ECO:0007669"/>
    <property type="project" value="UniProtKB-KW"/>
</dbReference>
<keyword evidence="10" id="KW-0539">Nucleus</keyword>
<dbReference type="OrthoDB" id="2668416at2759"/>
<keyword evidence="16" id="KW-1185">Reference proteome</keyword>
<evidence type="ECO:0000256" key="1">
    <source>
        <dbReference type="ARBA" id="ARBA00001968"/>
    </source>
</evidence>
<accession>A0A9Q1FQT1</accession>
<dbReference type="Pfam" id="PF13359">
    <property type="entry name" value="DDE_Tnp_4"/>
    <property type="match status" value="1"/>
</dbReference>
<evidence type="ECO:0000259" key="14">
    <source>
        <dbReference type="Pfam" id="PF13359"/>
    </source>
</evidence>
<gene>
    <name evidence="15" type="ORF">SKAU_G00133120</name>
</gene>
<evidence type="ECO:0000256" key="5">
    <source>
        <dbReference type="ARBA" id="ARBA00015519"/>
    </source>
</evidence>
<feature type="region of interest" description="Disordered" evidence="13">
    <location>
        <begin position="182"/>
        <end position="215"/>
    </location>
</feature>
<evidence type="ECO:0000256" key="2">
    <source>
        <dbReference type="ARBA" id="ARBA00004123"/>
    </source>
</evidence>
<comment type="subcellular location">
    <subcellularLocation>
        <location evidence="3">Cytoplasm</location>
    </subcellularLocation>
    <subcellularLocation>
        <location evidence="2">Nucleus</location>
    </subcellularLocation>
</comment>
<organism evidence="15 16">
    <name type="scientific">Synaphobranchus kaupii</name>
    <name type="common">Kaup's arrowtooth eel</name>
    <dbReference type="NCBI Taxonomy" id="118154"/>
    <lineage>
        <taxon>Eukaryota</taxon>
        <taxon>Metazoa</taxon>
        <taxon>Chordata</taxon>
        <taxon>Craniata</taxon>
        <taxon>Vertebrata</taxon>
        <taxon>Euteleostomi</taxon>
        <taxon>Actinopterygii</taxon>
        <taxon>Neopterygii</taxon>
        <taxon>Teleostei</taxon>
        <taxon>Anguilliformes</taxon>
        <taxon>Synaphobranchidae</taxon>
        <taxon>Synaphobranchus</taxon>
    </lineage>
</organism>
<keyword evidence="6" id="KW-0963">Cytoplasm</keyword>
<dbReference type="PRINTS" id="PR02086">
    <property type="entry name" value="PUTNUCHARBI1"/>
</dbReference>
<dbReference type="InterPro" id="IPR045249">
    <property type="entry name" value="HARBI1-like"/>
</dbReference>
<dbReference type="Proteomes" id="UP001152622">
    <property type="component" value="Chromosome 4"/>
</dbReference>
<comment type="similarity">
    <text evidence="4">Belongs to the HARBI1 family.</text>
</comment>
<dbReference type="GO" id="GO:0005737">
    <property type="term" value="C:cytoplasm"/>
    <property type="evidence" value="ECO:0007669"/>
    <property type="project" value="UniProtKB-SubCell"/>
</dbReference>
<dbReference type="EMBL" id="JAINUF010000004">
    <property type="protein sequence ID" value="KAJ8364481.1"/>
    <property type="molecule type" value="Genomic_DNA"/>
</dbReference>
<dbReference type="PANTHER" id="PTHR22930">
    <property type="match status" value="1"/>
</dbReference>
<feature type="compositionally biased region" description="Acidic residues" evidence="13">
    <location>
        <begin position="182"/>
        <end position="193"/>
    </location>
</feature>
<dbReference type="GO" id="GO:0046872">
    <property type="term" value="F:metal ion binding"/>
    <property type="evidence" value="ECO:0007669"/>
    <property type="project" value="UniProtKB-KW"/>
</dbReference>
<name>A0A9Q1FQT1_SYNKA</name>
<dbReference type="AlphaFoldDB" id="A0A9Q1FQT1"/>
<protein>
    <recommendedName>
        <fullName evidence="5">Putative nuclease HARBI1</fullName>
    </recommendedName>
    <alternativeName>
        <fullName evidence="11">Harbinger transposase-derived nuclease</fullName>
    </alternativeName>
</protein>
<comment type="function">
    <text evidence="12">Transposase-derived protein that may have nuclease activity. Does not have transposase activity.</text>
</comment>